<dbReference type="EMBL" id="CP142733">
    <property type="protein sequence ID" value="WUR04310.1"/>
    <property type="molecule type" value="Genomic_DNA"/>
</dbReference>
<organism evidence="1 2">
    <name type="scientific">Vairimorpha necatrix</name>
    <dbReference type="NCBI Taxonomy" id="6039"/>
    <lineage>
        <taxon>Eukaryota</taxon>
        <taxon>Fungi</taxon>
        <taxon>Fungi incertae sedis</taxon>
        <taxon>Microsporidia</taxon>
        <taxon>Nosematidae</taxon>
        <taxon>Vairimorpha</taxon>
    </lineage>
</organism>
<dbReference type="GeneID" id="90542143"/>
<evidence type="ECO:0000313" key="1">
    <source>
        <dbReference type="EMBL" id="WUR04310.1"/>
    </source>
</evidence>
<name>A0AAX4JE74_9MICR</name>
<dbReference type="Proteomes" id="UP001334084">
    <property type="component" value="Chromosome 8"/>
</dbReference>
<dbReference type="RefSeq" id="XP_065330455.1">
    <property type="nucleotide sequence ID" value="XM_065474383.1"/>
</dbReference>
<proteinExistence type="predicted"/>
<accession>A0AAX4JE74</accession>
<reference evidence="1" key="1">
    <citation type="journal article" date="2024" name="BMC Genomics">
        <title>Functional annotation of a divergent genome using sequence and structure-based similarity.</title>
        <authorList>
            <person name="Svedberg D."/>
            <person name="Winiger R.R."/>
            <person name="Berg A."/>
            <person name="Sharma H."/>
            <person name="Tellgren-Roth C."/>
            <person name="Debrunner-Vossbrinck B.A."/>
            <person name="Vossbrinck C.R."/>
            <person name="Barandun J."/>
        </authorList>
    </citation>
    <scope>NUCLEOTIDE SEQUENCE</scope>
    <source>
        <strain evidence="1">Illinois isolate</strain>
    </source>
</reference>
<sequence length="554" mass="64808">MNISNLLNGIMFIQASETLLDNVITIPINTKIPIVSLQFLCEGFISFTHENLENKELAVGFPPNIKLKISKNTIHFILEELEWNLKILLGKHDLETCVLIYNEQEFEEYIDHDRGITMRKFIEVLKKENSYVKEMKGKRKFYFKSICDKKSFIAEAYQEMARIQFTTQYKLCIPESYIREDGHSIRFRINIPEYVGNMYYFFEINICEFEDSMDMLTIDDKKWSNDLSKMCDSICKGSDNIMHSIQSYNMSENLTNEGHGRESAGKAKRDLEREEKMSQLKSEFFLRKLTEIINENKKCTNMGDNAYNEITDLLLSTYAIVRTNNYDKIEFFGVLLKKNKNLENIFMRIISDKNSRLEKLLTLLLSKNLTVDKKRLNYIIRGSKSIISSEEHETSNNKYNSSIVETLMPQNIEFSQLSKNFLLIEVERYINENYNISDGFLETLKDIGYKIGSDLTSNYYLSREKEYINLLGIINFLINKSNESPKNVSIRKVCAMISLLTGSKINYMKNNNNGEYEMFEKDKIIEYIGLDKSKVEKANELIRISFCKQLKKLI</sequence>
<evidence type="ECO:0000313" key="2">
    <source>
        <dbReference type="Proteomes" id="UP001334084"/>
    </source>
</evidence>
<protein>
    <submittedName>
        <fullName evidence="1">Uncharacterized protein</fullName>
    </submittedName>
</protein>
<dbReference type="AlphaFoldDB" id="A0AAX4JE74"/>
<keyword evidence="2" id="KW-1185">Reference proteome</keyword>
<gene>
    <name evidence="1" type="ORF">VNE69_08067</name>
</gene>
<dbReference type="KEGG" id="vnx:VNE69_08067"/>